<dbReference type="InterPro" id="IPR037143">
    <property type="entry name" value="4-PPantetheinyl_Trfase_dom_sf"/>
</dbReference>
<dbReference type="GO" id="GO:0008897">
    <property type="term" value="F:holo-[acyl-carrier-protein] synthase activity"/>
    <property type="evidence" value="ECO:0007669"/>
    <property type="project" value="UniProtKB-EC"/>
</dbReference>
<dbReference type="SUPFAM" id="SSF56214">
    <property type="entry name" value="4'-phosphopantetheinyl transferase"/>
    <property type="match status" value="2"/>
</dbReference>
<dbReference type="Gene3D" id="3.90.470.20">
    <property type="entry name" value="4'-phosphopantetheinyl transferase domain"/>
    <property type="match status" value="2"/>
</dbReference>
<evidence type="ECO:0000256" key="2">
    <source>
        <dbReference type="ARBA" id="ARBA00022679"/>
    </source>
</evidence>
<dbReference type="EMBL" id="JOWA01000098">
    <property type="protein sequence ID" value="KEZ42787.1"/>
    <property type="molecule type" value="Genomic_DNA"/>
</dbReference>
<accession>A0A084G625</accession>
<dbReference type="InterPro" id="IPR055066">
    <property type="entry name" value="AASDHPPT_N"/>
</dbReference>
<protein>
    <recommendedName>
        <fullName evidence="1">holo-[acyl-carrier-protein] synthase</fullName>
        <ecNumber evidence="1">2.7.8.7</ecNumber>
    </recommendedName>
</protein>
<feature type="domain" description="4'-phosphopantetheinyl transferase N-terminal" evidence="4">
    <location>
        <begin position="36"/>
        <end position="118"/>
    </location>
</feature>
<name>A0A084G625_PSEDA</name>
<dbReference type="OrthoDB" id="26719at2759"/>
<proteinExistence type="predicted"/>
<dbReference type="AlphaFoldDB" id="A0A084G625"/>
<dbReference type="HOGENOM" id="CLU_031126_0_0_1"/>
<dbReference type="PANTHER" id="PTHR12215">
    <property type="entry name" value="PHOSPHOPANTETHEINE TRANSFERASE"/>
    <property type="match status" value="1"/>
</dbReference>
<dbReference type="Pfam" id="PF22624">
    <property type="entry name" value="AASDHPPT_N"/>
    <property type="match status" value="1"/>
</dbReference>
<keyword evidence="2" id="KW-0808">Transferase</keyword>
<dbReference type="GO" id="GO:0005829">
    <property type="term" value="C:cytosol"/>
    <property type="evidence" value="ECO:0007669"/>
    <property type="project" value="TreeGrafter"/>
</dbReference>
<dbReference type="RefSeq" id="XP_016642586.1">
    <property type="nucleotide sequence ID" value="XM_016787571.1"/>
</dbReference>
<dbReference type="KEGG" id="sapo:SAPIO_CDS5197"/>
<evidence type="ECO:0000259" key="3">
    <source>
        <dbReference type="Pfam" id="PF01648"/>
    </source>
</evidence>
<evidence type="ECO:0000259" key="4">
    <source>
        <dbReference type="Pfam" id="PF22624"/>
    </source>
</evidence>
<gene>
    <name evidence="5" type="ORF">SAPIO_CDS5197</name>
</gene>
<dbReference type="GO" id="GO:0019878">
    <property type="term" value="P:lysine biosynthetic process via aminoadipic acid"/>
    <property type="evidence" value="ECO:0007669"/>
    <property type="project" value="TreeGrafter"/>
</dbReference>
<dbReference type="Proteomes" id="UP000028545">
    <property type="component" value="Unassembled WGS sequence"/>
</dbReference>
<dbReference type="VEuPathDB" id="FungiDB:SAPIO_CDS5197"/>
<evidence type="ECO:0000313" key="5">
    <source>
        <dbReference type="EMBL" id="KEZ42787.1"/>
    </source>
</evidence>
<dbReference type="OMA" id="HRTCRIP"/>
<evidence type="ECO:0000256" key="1">
    <source>
        <dbReference type="ARBA" id="ARBA00013172"/>
    </source>
</evidence>
<dbReference type="PANTHER" id="PTHR12215:SF10">
    <property type="entry name" value="L-AMINOADIPATE-SEMIALDEHYDE DEHYDROGENASE-PHOSPHOPANTETHEINYL TRANSFERASE"/>
    <property type="match status" value="1"/>
</dbReference>
<dbReference type="GeneID" id="27724269"/>
<feature type="domain" description="4'-phosphopantetheinyl transferase" evidence="3">
    <location>
        <begin position="143"/>
        <end position="226"/>
    </location>
</feature>
<dbReference type="EC" id="2.7.8.7" evidence="1"/>
<dbReference type="InterPro" id="IPR008278">
    <property type="entry name" value="4-PPantetheinyl_Trfase_dom"/>
</dbReference>
<organism evidence="5 6">
    <name type="scientific">Pseudallescheria apiosperma</name>
    <name type="common">Scedosporium apiospermum</name>
    <dbReference type="NCBI Taxonomy" id="563466"/>
    <lineage>
        <taxon>Eukaryota</taxon>
        <taxon>Fungi</taxon>
        <taxon>Dikarya</taxon>
        <taxon>Ascomycota</taxon>
        <taxon>Pezizomycotina</taxon>
        <taxon>Sordariomycetes</taxon>
        <taxon>Hypocreomycetidae</taxon>
        <taxon>Microascales</taxon>
        <taxon>Microascaceae</taxon>
        <taxon>Scedosporium</taxon>
    </lineage>
</organism>
<sequence length="321" mass="35459">MAGKGPAVTVLQWVVDTRDLFPEATETKQLEKVASRYLSLVSVPESTAALKYVFPRDAKLSLASSLLKRHAISLTTSLPWPSSEATRDPRGKPVCLDSSGREPLAFNVSHQDGLVVLFGIAGYGSPTSSSISDSRSQTRKVEVGVDVVSCAERRQRDLETIQRAGGWSDFISVYESVFSPRELSYLGALGAQSLSVDERLRYFYALWCLKEAYVKMTGEALLAEWILALEFPSFKPPPPAGQDRDGRNLRCGEVARDIEVVRDGKRDLGVRMELMSLGKDYMIGVAVRTPDRAEDAVGFELGNYEMVDLEDIRAYAESHRA</sequence>
<dbReference type="InterPro" id="IPR050559">
    <property type="entry name" value="P-Pant_transferase_sf"/>
</dbReference>
<evidence type="ECO:0000313" key="6">
    <source>
        <dbReference type="Proteomes" id="UP000028545"/>
    </source>
</evidence>
<dbReference type="GO" id="GO:0000287">
    <property type="term" value="F:magnesium ion binding"/>
    <property type="evidence" value="ECO:0007669"/>
    <property type="project" value="InterPro"/>
</dbReference>
<comment type="caution">
    <text evidence="5">The sequence shown here is derived from an EMBL/GenBank/DDBJ whole genome shotgun (WGS) entry which is preliminary data.</text>
</comment>
<keyword evidence="6" id="KW-1185">Reference proteome</keyword>
<reference evidence="5 6" key="1">
    <citation type="journal article" date="2014" name="Genome Announc.">
        <title>Draft genome sequence of the pathogenic fungus Scedosporium apiospermum.</title>
        <authorList>
            <person name="Vandeputte P."/>
            <person name="Ghamrawi S."/>
            <person name="Rechenmann M."/>
            <person name="Iltis A."/>
            <person name="Giraud S."/>
            <person name="Fleury M."/>
            <person name="Thornton C."/>
            <person name="Delhaes L."/>
            <person name="Meyer W."/>
            <person name="Papon N."/>
            <person name="Bouchara J.P."/>
        </authorList>
    </citation>
    <scope>NUCLEOTIDE SEQUENCE [LARGE SCALE GENOMIC DNA]</scope>
    <source>
        <strain evidence="5 6">IHEM 14462</strain>
    </source>
</reference>
<dbReference type="Pfam" id="PF01648">
    <property type="entry name" value="ACPS"/>
    <property type="match status" value="1"/>
</dbReference>